<gene>
    <name evidence="1" type="ORF">CMTB2_06866</name>
</gene>
<proteinExistence type="predicted"/>
<name>A0AAI9AI54_9BACT</name>
<sequence>MYNTYEDSYKGILLGEADLLLVANAYSKIDNFYMDENIKLLMAFIEQTPPYAIAIRQNFTPPFFLHLKIKKKY</sequence>
<comment type="caution">
    <text evidence="1">The sequence shown here is derived from an EMBL/GenBank/DDBJ whole genome shotgun (WGS) entry which is preliminary data.</text>
</comment>
<dbReference type="EMBL" id="ABCJ01000002">
    <property type="protein sequence ID" value="EDM23955.1"/>
    <property type="molecule type" value="Genomic_DNA"/>
</dbReference>
<protein>
    <submittedName>
        <fullName evidence="1">Uncharacterized protein</fullName>
    </submittedName>
</protein>
<reference evidence="1 2" key="1">
    <citation type="journal article" date="2011" name="Stand. Genomic Sci.">
        <title>Draft genome sequence of Caminibacter mediatlanticus strain TB-2, an epsilonproteobacterium isolated from a deep-sea hydrothermal vent.</title>
        <authorList>
            <person name="Giovannelli D."/>
            <person name="Ferriera S."/>
            <person name="Johnson J."/>
            <person name="Kravitz S."/>
            <person name="Perez-Rodriguez I."/>
            <person name="Ricci J."/>
            <person name="O'Brien C."/>
            <person name="Voordeckers J.W."/>
            <person name="Bini E."/>
            <person name="Vetriani C."/>
        </authorList>
    </citation>
    <scope>NUCLEOTIDE SEQUENCE [LARGE SCALE GENOMIC DNA]</scope>
    <source>
        <strain evidence="1 2">TB-2</strain>
    </source>
</reference>
<organism evidence="1 2">
    <name type="scientific">Caminibacter mediatlanticus TB-2</name>
    <dbReference type="NCBI Taxonomy" id="391592"/>
    <lineage>
        <taxon>Bacteria</taxon>
        <taxon>Pseudomonadati</taxon>
        <taxon>Campylobacterota</taxon>
        <taxon>Epsilonproteobacteria</taxon>
        <taxon>Nautiliales</taxon>
        <taxon>Nautiliaceae</taxon>
        <taxon>Caminibacter</taxon>
    </lineage>
</organism>
<dbReference type="RefSeq" id="WP_007473910.1">
    <property type="nucleotide sequence ID" value="NZ_ABCJ01000002.1"/>
</dbReference>
<evidence type="ECO:0000313" key="2">
    <source>
        <dbReference type="Proteomes" id="UP000003288"/>
    </source>
</evidence>
<evidence type="ECO:0000313" key="1">
    <source>
        <dbReference type="EMBL" id="EDM23955.1"/>
    </source>
</evidence>
<dbReference type="AlphaFoldDB" id="A0AAI9AI54"/>
<accession>A0AAI9AI54</accession>
<dbReference type="Proteomes" id="UP000003288">
    <property type="component" value="Unassembled WGS sequence"/>
</dbReference>